<protein>
    <submittedName>
        <fullName evidence="2">Uncharacterized protein</fullName>
    </submittedName>
</protein>
<keyword evidence="3" id="KW-1185">Reference proteome</keyword>
<evidence type="ECO:0000313" key="3">
    <source>
        <dbReference type="Proteomes" id="UP000785679"/>
    </source>
</evidence>
<dbReference type="EMBL" id="RRYP01011912">
    <property type="protein sequence ID" value="TNV77434.1"/>
    <property type="molecule type" value="Genomic_DNA"/>
</dbReference>
<accession>A0A8J8T0A9</accession>
<dbReference type="Proteomes" id="UP000785679">
    <property type="component" value="Unassembled WGS sequence"/>
</dbReference>
<evidence type="ECO:0000256" key="1">
    <source>
        <dbReference type="SAM" id="SignalP"/>
    </source>
</evidence>
<gene>
    <name evidence="2" type="ORF">FGO68_gene3418</name>
</gene>
<organism evidence="2 3">
    <name type="scientific">Halteria grandinella</name>
    <dbReference type="NCBI Taxonomy" id="5974"/>
    <lineage>
        <taxon>Eukaryota</taxon>
        <taxon>Sar</taxon>
        <taxon>Alveolata</taxon>
        <taxon>Ciliophora</taxon>
        <taxon>Intramacronucleata</taxon>
        <taxon>Spirotrichea</taxon>
        <taxon>Stichotrichia</taxon>
        <taxon>Sporadotrichida</taxon>
        <taxon>Halteriidae</taxon>
        <taxon>Halteria</taxon>
    </lineage>
</organism>
<keyword evidence="1" id="KW-0732">Signal</keyword>
<name>A0A8J8T0A9_HALGN</name>
<sequence length="87" mass="10313">MGFILRICMLWISSIHQMQYMRTIQTAMWQPQHPMWTPLAIHLRKALLNNLITTRQLLSQLKAPLTTMQNSIGQSIQMTIYSREEVW</sequence>
<feature type="signal peptide" evidence="1">
    <location>
        <begin position="1"/>
        <end position="17"/>
    </location>
</feature>
<reference evidence="2" key="1">
    <citation type="submission" date="2019-06" db="EMBL/GenBank/DDBJ databases">
        <authorList>
            <person name="Zheng W."/>
        </authorList>
    </citation>
    <scope>NUCLEOTIDE SEQUENCE</scope>
    <source>
        <strain evidence="2">QDHG01</strain>
    </source>
</reference>
<dbReference type="AlphaFoldDB" id="A0A8J8T0A9"/>
<evidence type="ECO:0000313" key="2">
    <source>
        <dbReference type="EMBL" id="TNV77434.1"/>
    </source>
</evidence>
<feature type="chain" id="PRO_5035244529" evidence="1">
    <location>
        <begin position="18"/>
        <end position="87"/>
    </location>
</feature>
<comment type="caution">
    <text evidence="2">The sequence shown here is derived from an EMBL/GenBank/DDBJ whole genome shotgun (WGS) entry which is preliminary data.</text>
</comment>
<proteinExistence type="predicted"/>